<protein>
    <submittedName>
        <fullName evidence="6">4Fe-4S Ferredoxin</fullName>
    </submittedName>
</protein>
<gene>
    <name evidence="6" type="ORF">METUNv1_04055</name>
</gene>
<dbReference type="InterPro" id="IPR017896">
    <property type="entry name" value="4Fe4S_Fe-S-bd"/>
</dbReference>
<feature type="domain" description="4Fe-4S ferredoxin-type" evidence="5">
    <location>
        <begin position="587"/>
        <end position="618"/>
    </location>
</feature>
<evidence type="ECO:0000256" key="2">
    <source>
        <dbReference type="ARBA" id="ARBA00022723"/>
    </source>
</evidence>
<feature type="domain" description="4Fe-4S ferredoxin-type" evidence="5">
    <location>
        <begin position="558"/>
        <end position="586"/>
    </location>
</feature>
<dbReference type="PANTHER" id="PTHR43687">
    <property type="entry name" value="ADENYLYLSULFATE REDUCTASE, BETA SUBUNIT"/>
    <property type="match status" value="1"/>
</dbReference>
<evidence type="ECO:0000313" key="7">
    <source>
        <dbReference type="Proteomes" id="UP000005019"/>
    </source>
</evidence>
<name>F5RIA5_METUF</name>
<dbReference type="Proteomes" id="UP000005019">
    <property type="component" value="Unassembled WGS sequence"/>
</dbReference>
<dbReference type="GO" id="GO:0051539">
    <property type="term" value="F:4 iron, 4 sulfur cluster binding"/>
    <property type="evidence" value="ECO:0007669"/>
    <property type="project" value="UniProtKB-KW"/>
</dbReference>
<feature type="domain" description="4Fe-4S ferredoxin-type" evidence="5">
    <location>
        <begin position="198"/>
        <end position="227"/>
    </location>
</feature>
<dbReference type="PROSITE" id="PS51379">
    <property type="entry name" value="4FE4S_FER_2"/>
    <property type="match status" value="5"/>
</dbReference>
<dbReference type="InterPro" id="IPR050572">
    <property type="entry name" value="Fe-S_Ferredoxin"/>
</dbReference>
<feature type="domain" description="4Fe-4S ferredoxin-type" evidence="5">
    <location>
        <begin position="347"/>
        <end position="376"/>
    </location>
</feature>
<feature type="domain" description="4Fe-4S ferredoxin-type" evidence="5">
    <location>
        <begin position="228"/>
        <end position="254"/>
    </location>
</feature>
<dbReference type="STRING" id="1000565.METUNv1_04055"/>
<sequence length="698" mass="73285">MTHTHKSVRLCDCNGTVEIDIRRLGDALDGADPSAFQPARQLCGRDADAFAASLGSDDVIVGCTQEAALLRALADDAEAKAGITFVNLRDIGGRSPRGSDATPAMAARLAIARLAEPAPVPAVSYVSGGQLLIIGPAGAALGWAAEAQRQYGEDIAVNVLITARDGSELPLRRDWPVVSGRDVAVSGWLGAFDVSWSRANAIDLDRCVRCNACIDACPEGAIGYDYQIDPDRCTGHRACVTACADVGAIDFAAIGAGQSERYDLVLDLNDPPLLRMPHPPQGYAAPGRDPLDQSLALQRLAGLVGEFEKPKFFTYRKSVCAHSRNSKQGCNRCIDTCSTAAIRADGDGVFVEPHLCMGCGACATVCPSGAMRYAYPSASDVAVRVKAGLQAWRAAGGHAPRVLFHSGEQGEALLALTGRRRGLPADVLPVAVHDVASVGLELMLAALCYGAAQCVILSHDDQPDAYREATAGQIALGRTVLDALGYPAAALAAITADEPAVLTHALGSVAAPEWSCPPASFALPVEKRGALEFCIDHLARHAPLKVDAIALPAGAPFGAVSIRKDACTLCMSCVGACPASALMDGGERPALRFLERNCVQCGLCVNTCPENALSLEPRLLIGDAVRRERTLNEAEPFHCISCGTPFGTKQMIDAMTGRLSAHSMFAGGDALRRLQMCADCRVIDLMKAKGGETTVFDT</sequence>
<proteinExistence type="predicted"/>
<accession>F5RIA5</accession>
<evidence type="ECO:0000256" key="1">
    <source>
        <dbReference type="ARBA" id="ARBA00022485"/>
    </source>
</evidence>
<reference evidence="6 7" key="1">
    <citation type="journal article" date="2011" name="J. Bacteriol.">
        <title>Genome sequence of Methyloversatilis universalis FAM5T, a methylotrophic representative of the order Rhodocyclales.</title>
        <authorList>
            <person name="Kittichotirat W."/>
            <person name="Good N.M."/>
            <person name="Hall R."/>
            <person name="Bringel F."/>
            <person name="Lajus A."/>
            <person name="Medigue C."/>
            <person name="Smalley N.E."/>
            <person name="Beck D."/>
            <person name="Bumgarner R."/>
            <person name="Vuilleumier S."/>
            <person name="Kalyuzhnaya M.G."/>
        </authorList>
    </citation>
    <scope>NUCLEOTIDE SEQUENCE [LARGE SCALE GENOMIC DNA]</scope>
    <source>
        <strain evidence="7">ATCC BAA-1314 / JCM 13912 / FAM5</strain>
    </source>
</reference>
<comment type="caution">
    <text evidence="6">The sequence shown here is derived from an EMBL/GenBank/DDBJ whole genome shotgun (WGS) entry which is preliminary data.</text>
</comment>
<dbReference type="EMBL" id="AFHG01000059">
    <property type="protein sequence ID" value="EGK70087.1"/>
    <property type="molecule type" value="Genomic_DNA"/>
</dbReference>
<keyword evidence="3" id="KW-0408">Iron</keyword>
<keyword evidence="2" id="KW-0479">Metal-binding</keyword>
<dbReference type="Pfam" id="PF13187">
    <property type="entry name" value="Fer4_9"/>
    <property type="match status" value="1"/>
</dbReference>
<evidence type="ECO:0000256" key="4">
    <source>
        <dbReference type="ARBA" id="ARBA00023014"/>
    </source>
</evidence>
<dbReference type="OrthoDB" id="9784571at2"/>
<dbReference type="PROSITE" id="PS00198">
    <property type="entry name" value="4FE4S_FER_1"/>
    <property type="match status" value="3"/>
</dbReference>
<dbReference type="AlphaFoldDB" id="F5RIA5"/>
<dbReference type="eggNOG" id="COG1148">
    <property type="taxonomic scope" value="Bacteria"/>
</dbReference>
<dbReference type="SUPFAM" id="SSF54862">
    <property type="entry name" value="4Fe-4S ferredoxins"/>
    <property type="match status" value="1"/>
</dbReference>
<dbReference type="RefSeq" id="WP_008064918.1">
    <property type="nucleotide sequence ID" value="NZ_AFHG01000059.1"/>
</dbReference>
<dbReference type="Gene3D" id="3.30.70.20">
    <property type="match status" value="3"/>
</dbReference>
<dbReference type="GO" id="GO:0046872">
    <property type="term" value="F:metal ion binding"/>
    <property type="evidence" value="ECO:0007669"/>
    <property type="project" value="UniProtKB-KW"/>
</dbReference>
<dbReference type="Pfam" id="PF12838">
    <property type="entry name" value="Fer4_7"/>
    <property type="match status" value="2"/>
</dbReference>
<evidence type="ECO:0000313" key="6">
    <source>
        <dbReference type="EMBL" id="EGK70087.1"/>
    </source>
</evidence>
<keyword evidence="4" id="KW-0411">Iron-sulfur</keyword>
<dbReference type="PANTHER" id="PTHR43687:SF4">
    <property type="entry name" value="BLR5484 PROTEIN"/>
    <property type="match status" value="1"/>
</dbReference>
<evidence type="ECO:0000256" key="3">
    <source>
        <dbReference type="ARBA" id="ARBA00023004"/>
    </source>
</evidence>
<keyword evidence="7" id="KW-1185">Reference proteome</keyword>
<evidence type="ECO:0000259" key="5">
    <source>
        <dbReference type="PROSITE" id="PS51379"/>
    </source>
</evidence>
<dbReference type="InterPro" id="IPR017900">
    <property type="entry name" value="4Fe4S_Fe_S_CS"/>
</dbReference>
<organism evidence="6 7">
    <name type="scientific">Methyloversatilis universalis (strain ATCC BAA-1314 / DSM 25237 / JCM 13912 / CCUG 52030 / FAM5)</name>
    <dbReference type="NCBI Taxonomy" id="1000565"/>
    <lineage>
        <taxon>Bacteria</taxon>
        <taxon>Pseudomonadati</taxon>
        <taxon>Pseudomonadota</taxon>
        <taxon>Betaproteobacteria</taxon>
        <taxon>Nitrosomonadales</taxon>
        <taxon>Sterolibacteriaceae</taxon>
        <taxon>Methyloversatilis</taxon>
    </lineage>
</organism>
<keyword evidence="1" id="KW-0004">4Fe-4S</keyword>